<organism evidence="5 6">
    <name type="scientific">Gomphillus americanus</name>
    <dbReference type="NCBI Taxonomy" id="1940652"/>
    <lineage>
        <taxon>Eukaryota</taxon>
        <taxon>Fungi</taxon>
        <taxon>Dikarya</taxon>
        <taxon>Ascomycota</taxon>
        <taxon>Pezizomycotina</taxon>
        <taxon>Lecanoromycetes</taxon>
        <taxon>OSLEUM clade</taxon>
        <taxon>Ostropomycetidae</taxon>
        <taxon>Ostropales</taxon>
        <taxon>Graphidaceae</taxon>
        <taxon>Gomphilloideae</taxon>
        <taxon>Gomphillus</taxon>
    </lineage>
</organism>
<dbReference type="GO" id="GO:0005634">
    <property type="term" value="C:nucleus"/>
    <property type="evidence" value="ECO:0007669"/>
    <property type="project" value="UniProtKB-UniRule"/>
</dbReference>
<keyword evidence="2" id="KW-0804">Transcription</keyword>
<dbReference type="SMART" id="SM00398">
    <property type="entry name" value="HMG"/>
    <property type="match status" value="1"/>
</dbReference>
<dbReference type="InterPro" id="IPR009071">
    <property type="entry name" value="HMG_box_dom"/>
</dbReference>
<dbReference type="PANTHER" id="PTHR10270:SF161">
    <property type="entry name" value="SEX-DETERMINING REGION Y PROTEIN"/>
    <property type="match status" value="1"/>
</dbReference>
<dbReference type="Gene3D" id="1.10.30.10">
    <property type="entry name" value="High mobility group box domain"/>
    <property type="match status" value="1"/>
</dbReference>
<evidence type="ECO:0000313" key="5">
    <source>
        <dbReference type="EMBL" id="CAF9912547.1"/>
    </source>
</evidence>
<dbReference type="AlphaFoldDB" id="A0A8H3I2H6"/>
<dbReference type="GO" id="GO:0001228">
    <property type="term" value="F:DNA-binding transcription activator activity, RNA polymerase II-specific"/>
    <property type="evidence" value="ECO:0007669"/>
    <property type="project" value="TreeGrafter"/>
</dbReference>
<feature type="domain" description="HMG box" evidence="4">
    <location>
        <begin position="96"/>
        <end position="164"/>
    </location>
</feature>
<accession>A0A8H3I2H6</accession>
<dbReference type="Proteomes" id="UP000664169">
    <property type="component" value="Unassembled WGS sequence"/>
</dbReference>
<evidence type="ECO:0000256" key="2">
    <source>
        <dbReference type="ARBA" id="ARBA00023163"/>
    </source>
</evidence>
<keyword evidence="1 3" id="KW-0238">DNA-binding</keyword>
<gene>
    <name evidence="5" type="ORF">GOMPHAMPRED_007689</name>
</gene>
<dbReference type="GO" id="GO:0030154">
    <property type="term" value="P:cell differentiation"/>
    <property type="evidence" value="ECO:0007669"/>
    <property type="project" value="TreeGrafter"/>
</dbReference>
<proteinExistence type="predicted"/>
<dbReference type="PANTHER" id="PTHR10270">
    <property type="entry name" value="SOX TRANSCRIPTION FACTOR"/>
    <property type="match status" value="1"/>
</dbReference>
<dbReference type="InterPro" id="IPR050140">
    <property type="entry name" value="SRY-related_HMG-box_TF-like"/>
</dbReference>
<keyword evidence="3" id="KW-0539">Nucleus</keyword>
<evidence type="ECO:0000313" key="6">
    <source>
        <dbReference type="Proteomes" id="UP000664169"/>
    </source>
</evidence>
<keyword evidence="6" id="KW-1185">Reference proteome</keyword>
<dbReference type="EMBL" id="CAJPDQ010000007">
    <property type="protein sequence ID" value="CAF9912547.1"/>
    <property type="molecule type" value="Genomic_DNA"/>
</dbReference>
<evidence type="ECO:0000256" key="1">
    <source>
        <dbReference type="ARBA" id="ARBA00023125"/>
    </source>
</evidence>
<evidence type="ECO:0000259" key="4">
    <source>
        <dbReference type="PROSITE" id="PS50118"/>
    </source>
</evidence>
<feature type="DNA-binding region" description="HMG box" evidence="3">
    <location>
        <begin position="96"/>
        <end position="164"/>
    </location>
</feature>
<protein>
    <recommendedName>
        <fullName evidence="4">HMG box domain-containing protein</fullName>
    </recommendedName>
</protein>
<name>A0A8H3I2H6_9LECA</name>
<dbReference type="Pfam" id="PF00505">
    <property type="entry name" value="HMG_box"/>
    <property type="match status" value="1"/>
</dbReference>
<comment type="caution">
    <text evidence="5">The sequence shown here is derived from an EMBL/GenBank/DDBJ whole genome shotgun (WGS) entry which is preliminary data.</text>
</comment>
<dbReference type="InterPro" id="IPR036910">
    <property type="entry name" value="HMG_box_dom_sf"/>
</dbReference>
<dbReference type="OrthoDB" id="6247875at2759"/>
<reference evidence="5" key="1">
    <citation type="submission" date="2021-03" db="EMBL/GenBank/DDBJ databases">
        <authorList>
            <person name="Tagirdzhanova G."/>
        </authorList>
    </citation>
    <scope>NUCLEOTIDE SEQUENCE</scope>
</reference>
<evidence type="ECO:0000256" key="3">
    <source>
        <dbReference type="PROSITE-ProRule" id="PRU00267"/>
    </source>
</evidence>
<dbReference type="GO" id="GO:0000978">
    <property type="term" value="F:RNA polymerase II cis-regulatory region sequence-specific DNA binding"/>
    <property type="evidence" value="ECO:0007669"/>
    <property type="project" value="TreeGrafter"/>
</dbReference>
<dbReference type="CDD" id="cd01389">
    <property type="entry name" value="HMG-box_ROX1-like"/>
    <property type="match status" value="1"/>
</dbReference>
<sequence>MAFMTVPGTIEYLFKSEYDRLASGDVDVFSIHASWKSVIGQQGVKVIGKKLENALLAHIRIFNKDDRIFMDVTELKTDPIGEEEQVVEQSIAYDKAPRPPNAFILYRQHQHESMKAKYPGYRNTALSQIIGAKWKSETASVRRFYVGMALGIKEEHSKLFPGYSYRPRKSADKKRRMTITKAAQVNALAEALVSKNDSVNNDFIPELTKPKPVLVEEKYGNQNVSSFELGDPNITAKELRTLITNNNKKFLAGPTNGLHHDAPAILAAAPSDILEDDYIVHLAASPWGVYNSAHQLDGGELDREFASAITDDTIDPVQLNGFGGKAELHRQYRLGL</sequence>
<dbReference type="PROSITE" id="PS50118">
    <property type="entry name" value="HMG_BOX_2"/>
    <property type="match status" value="1"/>
</dbReference>
<dbReference type="SUPFAM" id="SSF47095">
    <property type="entry name" value="HMG-box"/>
    <property type="match status" value="1"/>
</dbReference>